<proteinExistence type="predicted"/>
<accession>A0A6L9MM32</accession>
<reference evidence="1 2" key="1">
    <citation type="submission" date="2020-01" db="EMBL/GenBank/DDBJ databases">
        <title>Genomes of bacteria type strains.</title>
        <authorList>
            <person name="Chen J."/>
            <person name="Zhu S."/>
            <person name="Chen J."/>
        </authorList>
    </citation>
    <scope>NUCLEOTIDE SEQUENCE [LARGE SCALE GENOMIC DNA]</scope>
    <source>
        <strain evidence="1 2">KCTC 52919</strain>
    </source>
</reference>
<name>A0A6L9MM32_9HYPH</name>
<dbReference type="Proteomes" id="UP000476332">
    <property type="component" value="Unassembled WGS sequence"/>
</dbReference>
<dbReference type="RefSeq" id="WP_163045625.1">
    <property type="nucleotide sequence ID" value="NZ_JAAAMJ010000020.1"/>
</dbReference>
<protein>
    <submittedName>
        <fullName evidence="1">Uncharacterized protein</fullName>
    </submittedName>
</protein>
<comment type="caution">
    <text evidence="1">The sequence shown here is derived from an EMBL/GenBank/DDBJ whole genome shotgun (WGS) entry which is preliminary data.</text>
</comment>
<evidence type="ECO:0000313" key="1">
    <source>
        <dbReference type="EMBL" id="NDV88775.1"/>
    </source>
</evidence>
<dbReference type="EMBL" id="JAAAMJ010000020">
    <property type="protein sequence ID" value="NDV88775.1"/>
    <property type="molecule type" value="Genomic_DNA"/>
</dbReference>
<dbReference type="AlphaFoldDB" id="A0A6L9MM32"/>
<evidence type="ECO:0000313" key="2">
    <source>
        <dbReference type="Proteomes" id="UP000476332"/>
    </source>
</evidence>
<sequence>MTGTTYRDAMFEVEGPIYEALDHANALQCFCQLTLVEDGHVLSDEQKAAFIHLIGENYAASGRVATEWSNGWNAAVNAEYAEPAQDPMLALVIRYGKGVATYGASGDLPDEQNEALAAATWRASYDRLCTAPPAPTTNAGAIEAIRLVRKESVGGGYQPALIENVLTAVTVFLEGRAAA</sequence>
<organism evidence="1 2">
    <name type="scientific">Aurantimonas aggregata</name>
    <dbReference type="NCBI Taxonomy" id="2047720"/>
    <lineage>
        <taxon>Bacteria</taxon>
        <taxon>Pseudomonadati</taxon>
        <taxon>Pseudomonadota</taxon>
        <taxon>Alphaproteobacteria</taxon>
        <taxon>Hyphomicrobiales</taxon>
        <taxon>Aurantimonadaceae</taxon>
        <taxon>Aurantimonas</taxon>
    </lineage>
</organism>
<keyword evidence="2" id="KW-1185">Reference proteome</keyword>
<gene>
    <name evidence="1" type="ORF">GTW51_18940</name>
</gene>